<keyword evidence="3 5" id="KW-1133">Transmembrane helix</keyword>
<evidence type="ECO:0000259" key="6">
    <source>
        <dbReference type="PROSITE" id="PS50850"/>
    </source>
</evidence>
<keyword evidence="2 5" id="KW-0812">Transmembrane</keyword>
<keyword evidence="4 5" id="KW-0472">Membrane</keyword>
<feature type="transmembrane region" description="Helical" evidence="5">
    <location>
        <begin position="92"/>
        <end position="112"/>
    </location>
</feature>
<sequence length="405" mass="43533">METLEIHRVESISVSRKWLAFALCVVAYTLSGTVSTLMSVYLPVAIPELKGAAVSEAELGEIGAYVNAIYLYGWMCGGLLFGVISDRIGRKISLTLVTALYGLSTCLVTIVPDWYSLLAIRFTAGMGVGGVLLITTVYISEIWHDRGRAVILGVLAVCFPIGIVTTGSLNLLFSNWRTAFGIGLIPVVAALLIFLLLPESDRWKGVKQARGSQESIFDAHNRPNVLKGSLIFGAVLIGLWGIFSWLPTWAQTLLASGQDGQKERGLLMILLGMGGITGGVFSGILMNRFGKRSTLMGTFATCVVMCGILFVTNRTFSNIIYFETAVLAFCFGISQGALSSYIPELFPVAVRGTATGFCFNVGRFFTATAVFFIGSLVTVLGGFGNALLVFSLPFAIALIVTFRSK</sequence>
<dbReference type="PROSITE" id="PS50850">
    <property type="entry name" value="MFS"/>
    <property type="match status" value="1"/>
</dbReference>
<comment type="caution">
    <text evidence="7">The sequence shown here is derived from an EMBL/GenBank/DDBJ whole genome shotgun (WGS) entry which is preliminary data.</text>
</comment>
<accession>A0ABQ2I325</accession>
<feature type="transmembrane region" description="Helical" evidence="5">
    <location>
        <begin position="319"/>
        <end position="342"/>
    </location>
</feature>
<feature type="transmembrane region" description="Helical" evidence="5">
    <location>
        <begin position="293"/>
        <end position="313"/>
    </location>
</feature>
<name>A0ABQ2I325_9BACT</name>
<feature type="transmembrane region" description="Helical" evidence="5">
    <location>
        <begin position="151"/>
        <end position="173"/>
    </location>
</feature>
<protein>
    <submittedName>
        <fullName evidence="7">MFS transporter</fullName>
    </submittedName>
</protein>
<evidence type="ECO:0000256" key="5">
    <source>
        <dbReference type="SAM" id="Phobius"/>
    </source>
</evidence>
<evidence type="ECO:0000256" key="3">
    <source>
        <dbReference type="ARBA" id="ARBA00022989"/>
    </source>
</evidence>
<gene>
    <name evidence="7" type="ORF">GCM10010967_36290</name>
</gene>
<dbReference type="SUPFAM" id="SSF103473">
    <property type="entry name" value="MFS general substrate transporter"/>
    <property type="match status" value="1"/>
</dbReference>
<dbReference type="Proteomes" id="UP000632339">
    <property type="component" value="Unassembled WGS sequence"/>
</dbReference>
<reference evidence="8" key="1">
    <citation type="journal article" date="2019" name="Int. J. Syst. Evol. Microbiol.">
        <title>The Global Catalogue of Microorganisms (GCM) 10K type strain sequencing project: providing services to taxonomists for standard genome sequencing and annotation.</title>
        <authorList>
            <consortium name="The Broad Institute Genomics Platform"/>
            <consortium name="The Broad Institute Genome Sequencing Center for Infectious Disease"/>
            <person name="Wu L."/>
            <person name="Ma J."/>
        </authorList>
    </citation>
    <scope>NUCLEOTIDE SEQUENCE [LARGE SCALE GENOMIC DNA]</scope>
    <source>
        <strain evidence="8">CGMCC 1.6375</strain>
    </source>
</reference>
<feature type="transmembrane region" description="Helical" evidence="5">
    <location>
        <begin position="266"/>
        <end position="286"/>
    </location>
</feature>
<evidence type="ECO:0000313" key="8">
    <source>
        <dbReference type="Proteomes" id="UP000632339"/>
    </source>
</evidence>
<feature type="domain" description="Major facilitator superfamily (MFS) profile" evidence="6">
    <location>
        <begin position="20"/>
        <end position="405"/>
    </location>
</feature>
<proteinExistence type="predicted"/>
<dbReference type="InterPro" id="IPR011701">
    <property type="entry name" value="MFS"/>
</dbReference>
<feature type="transmembrane region" description="Helical" evidence="5">
    <location>
        <begin position="179"/>
        <end position="197"/>
    </location>
</feature>
<feature type="transmembrane region" description="Helical" evidence="5">
    <location>
        <begin position="118"/>
        <end position="139"/>
    </location>
</feature>
<evidence type="ECO:0000313" key="7">
    <source>
        <dbReference type="EMBL" id="GGM99049.1"/>
    </source>
</evidence>
<dbReference type="InterPro" id="IPR020846">
    <property type="entry name" value="MFS_dom"/>
</dbReference>
<evidence type="ECO:0000256" key="4">
    <source>
        <dbReference type="ARBA" id="ARBA00023136"/>
    </source>
</evidence>
<dbReference type="PANTHER" id="PTHR23508:SF10">
    <property type="entry name" value="CARBOXYLIC ACID TRANSPORTER PROTEIN HOMOLOG"/>
    <property type="match status" value="1"/>
</dbReference>
<dbReference type="Gene3D" id="1.20.1250.20">
    <property type="entry name" value="MFS general substrate transporter like domains"/>
    <property type="match status" value="2"/>
</dbReference>
<dbReference type="EMBL" id="BMLI01000002">
    <property type="protein sequence ID" value="GGM99049.1"/>
    <property type="molecule type" value="Genomic_DNA"/>
</dbReference>
<feature type="transmembrane region" description="Helical" evidence="5">
    <location>
        <begin position="383"/>
        <end position="402"/>
    </location>
</feature>
<feature type="transmembrane region" description="Helical" evidence="5">
    <location>
        <begin position="62"/>
        <end position="85"/>
    </location>
</feature>
<keyword evidence="8" id="KW-1185">Reference proteome</keyword>
<evidence type="ECO:0000256" key="2">
    <source>
        <dbReference type="ARBA" id="ARBA00022692"/>
    </source>
</evidence>
<comment type="subcellular location">
    <subcellularLocation>
        <location evidence="1">Membrane</location>
        <topology evidence="1">Multi-pass membrane protein</topology>
    </subcellularLocation>
</comment>
<dbReference type="RefSeq" id="WP_019940226.1">
    <property type="nucleotide sequence ID" value="NZ_BMLI01000002.1"/>
</dbReference>
<feature type="transmembrane region" description="Helical" evidence="5">
    <location>
        <begin position="18"/>
        <end position="42"/>
    </location>
</feature>
<dbReference type="PANTHER" id="PTHR23508">
    <property type="entry name" value="CARBOXYLIC ACID TRANSPORTER PROTEIN HOMOLOG"/>
    <property type="match status" value="1"/>
</dbReference>
<evidence type="ECO:0000256" key="1">
    <source>
        <dbReference type="ARBA" id="ARBA00004141"/>
    </source>
</evidence>
<feature type="transmembrane region" description="Helical" evidence="5">
    <location>
        <begin position="354"/>
        <end position="377"/>
    </location>
</feature>
<dbReference type="Pfam" id="PF07690">
    <property type="entry name" value="MFS_1"/>
    <property type="match status" value="1"/>
</dbReference>
<dbReference type="InterPro" id="IPR036259">
    <property type="entry name" value="MFS_trans_sf"/>
</dbReference>
<feature type="transmembrane region" description="Helical" evidence="5">
    <location>
        <begin position="225"/>
        <end position="246"/>
    </location>
</feature>
<organism evidence="7 8">
    <name type="scientific">Dyadobacter beijingensis</name>
    <dbReference type="NCBI Taxonomy" id="365489"/>
    <lineage>
        <taxon>Bacteria</taxon>
        <taxon>Pseudomonadati</taxon>
        <taxon>Bacteroidota</taxon>
        <taxon>Cytophagia</taxon>
        <taxon>Cytophagales</taxon>
        <taxon>Spirosomataceae</taxon>
        <taxon>Dyadobacter</taxon>
    </lineage>
</organism>